<name>A0A915HG84_ROMCU</name>
<proteinExistence type="predicted"/>
<evidence type="ECO:0000313" key="2">
    <source>
        <dbReference type="WBParaSite" id="nRc.2.0.1.t00414-RA"/>
    </source>
</evidence>
<keyword evidence="1" id="KW-1185">Reference proteome</keyword>
<organism evidence="1 2">
    <name type="scientific">Romanomermis culicivorax</name>
    <name type="common">Nematode worm</name>
    <dbReference type="NCBI Taxonomy" id="13658"/>
    <lineage>
        <taxon>Eukaryota</taxon>
        <taxon>Metazoa</taxon>
        <taxon>Ecdysozoa</taxon>
        <taxon>Nematoda</taxon>
        <taxon>Enoplea</taxon>
        <taxon>Dorylaimia</taxon>
        <taxon>Mermithida</taxon>
        <taxon>Mermithoidea</taxon>
        <taxon>Mermithidae</taxon>
        <taxon>Romanomermis</taxon>
    </lineage>
</organism>
<evidence type="ECO:0000313" key="1">
    <source>
        <dbReference type="Proteomes" id="UP000887565"/>
    </source>
</evidence>
<sequence>MKHWLNKLLEMVQIQVKRRLEGDNITIDKRYQEDCWFFETRPCKWENLCLRDPFLWTNYDGDEHFPQLLHLEKLDVDIYMATQQKLTRKLNRRQD</sequence>
<protein>
    <submittedName>
        <fullName evidence="2">Uncharacterized protein</fullName>
    </submittedName>
</protein>
<reference evidence="2" key="1">
    <citation type="submission" date="2022-11" db="UniProtKB">
        <authorList>
            <consortium name="WormBaseParasite"/>
        </authorList>
    </citation>
    <scope>IDENTIFICATION</scope>
</reference>
<dbReference type="WBParaSite" id="nRc.2.0.1.t00414-RA">
    <property type="protein sequence ID" value="nRc.2.0.1.t00414-RA"/>
    <property type="gene ID" value="nRc.2.0.1.g00414"/>
</dbReference>
<dbReference type="Proteomes" id="UP000887565">
    <property type="component" value="Unplaced"/>
</dbReference>
<accession>A0A915HG84</accession>
<dbReference type="AlphaFoldDB" id="A0A915HG84"/>